<dbReference type="Proteomes" id="UP000229342">
    <property type="component" value="Unassembled WGS sequence"/>
</dbReference>
<dbReference type="AlphaFoldDB" id="A0A2H0KBQ8"/>
<protein>
    <recommendedName>
        <fullName evidence="4">Integral membrane protein (PIN domain superfamily)</fullName>
    </recommendedName>
</protein>
<feature type="transmembrane region" description="Helical" evidence="1">
    <location>
        <begin position="71"/>
        <end position="89"/>
    </location>
</feature>
<keyword evidence="1" id="KW-0812">Transmembrane</keyword>
<evidence type="ECO:0000313" key="3">
    <source>
        <dbReference type="Proteomes" id="UP000229342"/>
    </source>
</evidence>
<reference evidence="2 3" key="1">
    <citation type="submission" date="2017-09" db="EMBL/GenBank/DDBJ databases">
        <title>Depth-based differentiation of microbial function through sediment-hosted aquifers and enrichment of novel symbionts in the deep terrestrial subsurface.</title>
        <authorList>
            <person name="Probst A.J."/>
            <person name="Ladd B."/>
            <person name="Jarett J.K."/>
            <person name="Geller-Mcgrath D.E."/>
            <person name="Sieber C.M."/>
            <person name="Emerson J.B."/>
            <person name="Anantharaman K."/>
            <person name="Thomas B.C."/>
            <person name="Malmstrom R."/>
            <person name="Stieglmeier M."/>
            <person name="Klingl A."/>
            <person name="Woyke T."/>
            <person name="Ryan C.M."/>
            <person name="Banfield J.F."/>
        </authorList>
    </citation>
    <scope>NUCLEOTIDE SEQUENCE [LARGE SCALE GENOMIC DNA]</scope>
    <source>
        <strain evidence="2">CG11_big_fil_rev_8_21_14_0_20_46_11</strain>
    </source>
</reference>
<keyword evidence="1" id="KW-1133">Transmembrane helix</keyword>
<sequence>MYFAFLMANVFAIYLIVSGLFIIIRGKSLPMILKDFFTHPSIVYLTGIILVFLGSTLLLQNNVWFSPVRTVVFVFGWLALIKGLIYIFFPKVLASIPVRKLQPYFGFMGAVLVIAGIYLFYIL</sequence>
<keyword evidence="1" id="KW-0472">Membrane</keyword>
<comment type="caution">
    <text evidence="2">The sequence shown here is derived from an EMBL/GenBank/DDBJ whole genome shotgun (WGS) entry which is preliminary data.</text>
</comment>
<evidence type="ECO:0008006" key="4">
    <source>
        <dbReference type="Google" id="ProtNLM"/>
    </source>
</evidence>
<organism evidence="2 3">
    <name type="scientific">Candidatus Taylorbacteria bacterium CG11_big_fil_rev_8_21_14_0_20_46_11</name>
    <dbReference type="NCBI Taxonomy" id="1975025"/>
    <lineage>
        <taxon>Bacteria</taxon>
        <taxon>Candidatus Tayloriibacteriota</taxon>
    </lineage>
</organism>
<feature type="transmembrane region" description="Helical" evidence="1">
    <location>
        <begin position="101"/>
        <end position="121"/>
    </location>
</feature>
<feature type="transmembrane region" description="Helical" evidence="1">
    <location>
        <begin position="6"/>
        <end position="24"/>
    </location>
</feature>
<gene>
    <name evidence="2" type="ORF">COV91_02965</name>
</gene>
<proteinExistence type="predicted"/>
<evidence type="ECO:0000313" key="2">
    <source>
        <dbReference type="EMBL" id="PIQ68655.1"/>
    </source>
</evidence>
<accession>A0A2H0KBQ8</accession>
<evidence type="ECO:0000256" key="1">
    <source>
        <dbReference type="SAM" id="Phobius"/>
    </source>
</evidence>
<dbReference type="EMBL" id="PCVG01000036">
    <property type="protein sequence ID" value="PIQ68655.1"/>
    <property type="molecule type" value="Genomic_DNA"/>
</dbReference>
<name>A0A2H0KBQ8_9BACT</name>
<feature type="transmembrane region" description="Helical" evidence="1">
    <location>
        <begin position="36"/>
        <end position="59"/>
    </location>
</feature>